<evidence type="ECO:0000313" key="1">
    <source>
        <dbReference type="EMBL" id="NMO17413.1"/>
    </source>
</evidence>
<protein>
    <submittedName>
        <fullName evidence="1">DUF2381 family protein</fullName>
    </submittedName>
</protein>
<keyword evidence="2" id="KW-1185">Reference proteome</keyword>
<proteinExistence type="predicted"/>
<name>A0A848LI66_9BACT</name>
<dbReference type="Proteomes" id="UP000518300">
    <property type="component" value="Unassembled WGS sequence"/>
</dbReference>
<sequence length="282" mass="31220">MPTPRTLYFSRDSRDAVPELYVDGTTATVLRLPSAVDPERTKLLGWEGRFEPLLAGGRSVVIAPLQNLARGDRFMLLVTLLDGTEIPLTVTAATCRIDGQISVFPDPEAPAALRKALDEKTQEVDSLRAENNQRREQETSVDHALAALLARDQVALTPFSESRKWRLREESADVEVSLFLPKGKKVAASKAAVVFTVKNRDPARSRALQEARLTTYATRQAHPFALRATLPSIAPGEEGRIAIVTDFDSFDPARDGDRLVLELFRGDGLRQAYVELMPQSQR</sequence>
<dbReference type="AlphaFoldDB" id="A0A848LI66"/>
<evidence type="ECO:0000313" key="2">
    <source>
        <dbReference type="Proteomes" id="UP000518300"/>
    </source>
</evidence>
<dbReference type="EMBL" id="JABBJJ010000098">
    <property type="protein sequence ID" value="NMO17413.1"/>
    <property type="molecule type" value="Genomic_DNA"/>
</dbReference>
<reference evidence="1 2" key="1">
    <citation type="submission" date="2020-04" db="EMBL/GenBank/DDBJ databases">
        <title>Draft genome of Pyxidicoccus fallax type strain.</title>
        <authorList>
            <person name="Whitworth D.E."/>
        </authorList>
    </citation>
    <scope>NUCLEOTIDE SEQUENCE [LARGE SCALE GENOMIC DNA]</scope>
    <source>
        <strain evidence="1 2">DSM 14698</strain>
    </source>
</reference>
<organism evidence="1 2">
    <name type="scientific">Pyxidicoccus fallax</name>
    <dbReference type="NCBI Taxonomy" id="394095"/>
    <lineage>
        <taxon>Bacteria</taxon>
        <taxon>Pseudomonadati</taxon>
        <taxon>Myxococcota</taxon>
        <taxon>Myxococcia</taxon>
        <taxon>Myxococcales</taxon>
        <taxon>Cystobacterineae</taxon>
        <taxon>Myxococcaceae</taxon>
        <taxon>Pyxidicoccus</taxon>
    </lineage>
</organism>
<gene>
    <name evidence="1" type="ORF">HG543_21480</name>
</gene>
<dbReference type="Pfam" id="PF09544">
    <property type="entry name" value="DUF2381"/>
    <property type="match status" value="1"/>
</dbReference>
<dbReference type="InterPro" id="IPR011754">
    <property type="entry name" value="Mxa_paralog_2268"/>
</dbReference>
<comment type="caution">
    <text evidence="1">The sequence shown here is derived from an EMBL/GenBank/DDBJ whole genome shotgun (WGS) entry which is preliminary data.</text>
</comment>
<accession>A0A848LI66</accession>